<comment type="caution">
    <text evidence="1">The sequence shown here is derived from an EMBL/GenBank/DDBJ whole genome shotgun (WGS) entry which is preliminary data.</text>
</comment>
<reference evidence="1 2" key="1">
    <citation type="journal article" date="2016" name="Sci. Rep.">
        <title>Draft genome sequencing and secretome analysis of fungal phytopathogen Ascochyta rabiei provides insight into the necrotrophic effector repertoire.</title>
        <authorList>
            <person name="Verma S."/>
            <person name="Gazara R.K."/>
            <person name="Nizam S."/>
            <person name="Parween S."/>
            <person name="Chattopadhyay D."/>
            <person name="Verma P.K."/>
        </authorList>
    </citation>
    <scope>NUCLEOTIDE SEQUENCE [LARGE SCALE GENOMIC DNA]</scope>
    <source>
        <strain evidence="1 2">ArDII</strain>
    </source>
</reference>
<gene>
    <name evidence="1" type="ORF">ST47_g7954</name>
</gene>
<proteinExistence type="predicted"/>
<keyword evidence="2" id="KW-1185">Reference proteome</keyword>
<accession>A0A163A1V4</accession>
<evidence type="ECO:0000313" key="1">
    <source>
        <dbReference type="EMBL" id="KZM20937.1"/>
    </source>
</evidence>
<dbReference type="AlphaFoldDB" id="A0A163A1V4"/>
<protein>
    <submittedName>
        <fullName evidence="1">Uncharacterized protein</fullName>
    </submittedName>
</protein>
<dbReference type="EMBL" id="JYNV01000262">
    <property type="protein sequence ID" value="KZM20937.1"/>
    <property type="molecule type" value="Genomic_DNA"/>
</dbReference>
<dbReference type="Proteomes" id="UP000076837">
    <property type="component" value="Unassembled WGS sequence"/>
</dbReference>
<sequence>MIGVNDQISNICEDIVCSTAPTSAPATSRIGFFAQWGKRLSVAPFTNATSTASTIIFGGDCDSCDRCEDLKMQSDIKQSMLDQCATGLQAKEAEVEALKDTLAKLQAQLDTAGQANTEPRLEQLAEKVKESTTYANAAAQMTDKHKELTDQSAQDQQKADVVHADQQRELASLEARLEARDREAAYLEGKLKEQECCELGS</sequence>
<dbReference type="OrthoDB" id="3943295at2759"/>
<evidence type="ECO:0000313" key="2">
    <source>
        <dbReference type="Proteomes" id="UP000076837"/>
    </source>
</evidence>
<organism evidence="1 2">
    <name type="scientific">Didymella rabiei</name>
    <name type="common">Chickpea ascochyta blight fungus</name>
    <name type="synonym">Mycosphaerella rabiei</name>
    <dbReference type="NCBI Taxonomy" id="5454"/>
    <lineage>
        <taxon>Eukaryota</taxon>
        <taxon>Fungi</taxon>
        <taxon>Dikarya</taxon>
        <taxon>Ascomycota</taxon>
        <taxon>Pezizomycotina</taxon>
        <taxon>Dothideomycetes</taxon>
        <taxon>Pleosporomycetidae</taxon>
        <taxon>Pleosporales</taxon>
        <taxon>Pleosporineae</taxon>
        <taxon>Didymellaceae</taxon>
        <taxon>Ascochyta</taxon>
    </lineage>
</organism>
<name>A0A163A1V4_DIDRA</name>